<name>A0A8F5FW26_9LAMI</name>
<dbReference type="InterPro" id="IPR029063">
    <property type="entry name" value="SAM-dependent_MTases_sf"/>
</dbReference>
<evidence type="ECO:0000256" key="2">
    <source>
        <dbReference type="ARBA" id="ARBA00022679"/>
    </source>
</evidence>
<evidence type="ECO:0000256" key="3">
    <source>
        <dbReference type="ARBA" id="ARBA00022691"/>
    </source>
</evidence>
<proteinExistence type="evidence at transcript level"/>
<dbReference type="Pfam" id="PF01209">
    <property type="entry name" value="Ubie_methyltran"/>
    <property type="match status" value="1"/>
</dbReference>
<gene>
    <name evidence="5" type="primary">MenG2</name>
    <name evidence="4" type="synonym">MENG</name>
</gene>
<dbReference type="PANTHER" id="PTHR43591">
    <property type="entry name" value="METHYLTRANSFERASE"/>
    <property type="match status" value="1"/>
</dbReference>
<dbReference type="AlphaFoldDB" id="A0A8F5FW26"/>
<keyword evidence="4" id="KW-0934">Plastid</keyword>
<dbReference type="GO" id="GO:0009507">
    <property type="term" value="C:chloroplast"/>
    <property type="evidence" value="ECO:0007669"/>
    <property type="project" value="UniProtKB-SubCell"/>
</dbReference>
<dbReference type="InterPro" id="IPR004033">
    <property type="entry name" value="UbiE/COQ5_MeTrFase"/>
</dbReference>
<dbReference type="NCBIfam" id="NF001244">
    <property type="entry name" value="PRK00216.1-5"/>
    <property type="match status" value="1"/>
</dbReference>
<comment type="function">
    <text evidence="4">Involved in the biosynthesis of phylloquinone (vitamin K1). Methyltransferase required for the conversion of 2-phytyl-1,4-beta-naphthoquinol to phylloquinol.</text>
</comment>
<sequence>MATATLRRRTGTQTATHQGAAERQELFNRIAPVYDKLNDLFSLGLHRLWKRWSISWTGAKEGDKVLDVCCGSGDFSFRLAEKVGINGKVIGLDFSKELLQVAACRRRDQSSSKPCYNNIEFIEGDAVALPFPDSTFDAATIGYGLRNVIDRKKALEEMVRVLKPGAKLSVLDFNKSTHWLNIKIQEWMIDYVVAPVASWYGLESEYRYLKISVKEYLTGSELEKMALEAGFSVAKFHSIAGGVMGNLVATR</sequence>
<dbReference type="PROSITE" id="PS51608">
    <property type="entry name" value="SAM_MT_UBIE"/>
    <property type="match status" value="1"/>
</dbReference>
<evidence type="ECO:0000313" key="5">
    <source>
        <dbReference type="EMBL" id="QXL99850.1"/>
    </source>
</evidence>
<organism evidence="5">
    <name type="scientific">Phelipanche aegyptiaca</name>
    <dbReference type="NCBI Taxonomy" id="99112"/>
    <lineage>
        <taxon>Eukaryota</taxon>
        <taxon>Viridiplantae</taxon>
        <taxon>Streptophyta</taxon>
        <taxon>Embryophyta</taxon>
        <taxon>Tracheophyta</taxon>
        <taxon>Spermatophyta</taxon>
        <taxon>Magnoliopsida</taxon>
        <taxon>eudicotyledons</taxon>
        <taxon>Gunneridae</taxon>
        <taxon>Pentapetalae</taxon>
        <taxon>asterids</taxon>
        <taxon>lamiids</taxon>
        <taxon>Lamiales</taxon>
        <taxon>Orobanchaceae</taxon>
        <taxon>Orobancheae</taxon>
        <taxon>Phelipanche</taxon>
    </lineage>
</organism>
<dbReference type="Gene3D" id="3.40.50.150">
    <property type="entry name" value="Vaccinia Virus protein VP39"/>
    <property type="match status" value="1"/>
</dbReference>
<dbReference type="EMBL" id="MT506521">
    <property type="protein sequence ID" value="QXL99850.1"/>
    <property type="molecule type" value="mRNA"/>
</dbReference>
<dbReference type="GO" id="GO:0042372">
    <property type="term" value="P:phylloquinone biosynthetic process"/>
    <property type="evidence" value="ECO:0007669"/>
    <property type="project" value="UniProtKB-UniRule"/>
</dbReference>
<keyword evidence="2 4" id="KW-0808">Transferase</keyword>
<dbReference type="CDD" id="cd02440">
    <property type="entry name" value="AdoMet_MTases"/>
    <property type="match status" value="1"/>
</dbReference>
<dbReference type="PANTHER" id="PTHR43591:SF24">
    <property type="entry name" value="2-METHOXY-6-POLYPRENYL-1,4-BENZOQUINOL METHYLASE, MITOCHONDRIAL"/>
    <property type="match status" value="1"/>
</dbReference>
<dbReference type="InterPro" id="IPR032904">
    <property type="entry name" value="MenG"/>
</dbReference>
<dbReference type="EC" id="2.1.1.329" evidence="4"/>
<keyword evidence="4" id="KW-0150">Chloroplast</keyword>
<dbReference type="HAMAP" id="MF_01982">
    <property type="entry name" value="MenG_phylloquinone_subfam"/>
    <property type="match status" value="1"/>
</dbReference>
<evidence type="ECO:0000256" key="1">
    <source>
        <dbReference type="ARBA" id="ARBA00022603"/>
    </source>
</evidence>
<accession>A0A8F5FW26</accession>
<dbReference type="NCBIfam" id="TIGR01934">
    <property type="entry name" value="MenG_MenH_UbiE"/>
    <property type="match status" value="1"/>
</dbReference>
<comment type="catalytic activity">
    <reaction evidence="4">
        <text>demethylphylloquinol + S-adenosyl-L-methionine = phylloquinol + S-adenosyl-L-homocysteine + H(+)</text>
        <dbReference type="Rhea" id="RHEA:40551"/>
        <dbReference type="ChEBI" id="CHEBI:15378"/>
        <dbReference type="ChEBI" id="CHEBI:28433"/>
        <dbReference type="ChEBI" id="CHEBI:57856"/>
        <dbReference type="ChEBI" id="CHEBI:59789"/>
        <dbReference type="ChEBI" id="CHEBI:87844"/>
        <dbReference type="EC" id="2.1.1.329"/>
    </reaction>
</comment>
<comment type="similarity">
    <text evidence="4">Belongs to the class I-like SAM-binding methyltransferase superfamily. MenG/UbiE family.</text>
</comment>
<evidence type="ECO:0000256" key="4">
    <source>
        <dbReference type="HAMAP-Rule" id="MF_03192"/>
    </source>
</evidence>
<dbReference type="SUPFAM" id="SSF53335">
    <property type="entry name" value="S-adenosyl-L-methionine-dependent methyltransferases"/>
    <property type="match status" value="1"/>
</dbReference>
<protein>
    <recommendedName>
        <fullName evidence="4">2-phytyl-1,4-beta-naphthoquinone methyltransferase, chloroplastic</fullName>
        <ecNumber evidence="4">2.1.1.329</ecNumber>
    </recommendedName>
    <alternativeName>
        <fullName evidence="4">Demethylphylloquinone methyltransferase</fullName>
    </alternativeName>
    <alternativeName>
        <fullName evidence="4">Menaquinone biosynthesis methyltransferase ubiE-like protein</fullName>
    </alternativeName>
</protein>
<reference evidence="5" key="1">
    <citation type="submission" date="2020-05" db="EMBL/GenBank/DDBJ databases">
        <authorList>
            <person name="Chen I.-G."/>
            <person name="Tsai C.-J."/>
        </authorList>
    </citation>
    <scope>NUCLEOTIDE SEQUENCE</scope>
</reference>
<comment type="subcellular location">
    <subcellularLocation>
        <location evidence="4">Plastid</location>
        <location evidence="4">Chloroplast</location>
    </subcellularLocation>
</comment>
<dbReference type="GO" id="GO:0032259">
    <property type="term" value="P:methylation"/>
    <property type="evidence" value="ECO:0007669"/>
    <property type="project" value="UniProtKB-KW"/>
</dbReference>
<dbReference type="GO" id="GO:0052624">
    <property type="term" value="F:2-phytyl-1,4-naphthoquinone methyltransferase activity"/>
    <property type="evidence" value="ECO:0007669"/>
    <property type="project" value="UniProtKB-UniRule"/>
</dbReference>
<keyword evidence="3 4" id="KW-0949">S-adenosyl-L-methionine</keyword>
<dbReference type="HAMAP" id="MF_01813">
    <property type="entry name" value="MenG_UbiE_methyltr"/>
    <property type="match status" value="1"/>
</dbReference>
<keyword evidence="1 4" id="KW-0489">Methyltransferase</keyword>